<name>A0A327MG01_9PROT</name>
<dbReference type="PIRSF" id="PIRSF017082">
    <property type="entry name" value="YflP"/>
    <property type="match status" value="1"/>
</dbReference>
<gene>
    <name evidence="2" type="ORF">DOO78_11250</name>
</gene>
<evidence type="ECO:0000256" key="1">
    <source>
        <dbReference type="ARBA" id="ARBA00006987"/>
    </source>
</evidence>
<accession>A0A327MG01</accession>
<dbReference type="AlphaFoldDB" id="A0A327MG01"/>
<dbReference type="Proteomes" id="UP000249065">
    <property type="component" value="Unassembled WGS sequence"/>
</dbReference>
<dbReference type="PROSITE" id="PS51318">
    <property type="entry name" value="TAT"/>
    <property type="match status" value="1"/>
</dbReference>
<comment type="caution">
    <text evidence="2">The sequence shown here is derived from an EMBL/GenBank/DDBJ whole genome shotgun (WGS) entry which is preliminary data.</text>
</comment>
<dbReference type="RefSeq" id="WP_111469849.1">
    <property type="nucleotide sequence ID" value="NZ_QLIX01000006.1"/>
</dbReference>
<organism evidence="2 3">
    <name type="scientific">Roseicella frigidaeris</name>
    <dbReference type="NCBI Taxonomy" id="2230885"/>
    <lineage>
        <taxon>Bacteria</taxon>
        <taxon>Pseudomonadati</taxon>
        <taxon>Pseudomonadota</taxon>
        <taxon>Alphaproteobacteria</taxon>
        <taxon>Acetobacterales</taxon>
        <taxon>Roseomonadaceae</taxon>
        <taxon>Roseicella</taxon>
    </lineage>
</organism>
<dbReference type="CDD" id="cd13578">
    <property type="entry name" value="PBP2_Bug27"/>
    <property type="match status" value="1"/>
</dbReference>
<sequence>MQRDSRPRRSSPPGRRRLIGATLGAALGNASLGGIGASRAQAAWPTQPVRLVVGYTAGGPTDFVARLFQEPLQQLWGQPVVIENRPGASAVLATEFVSHAAPDGYTLLLATSVQASNPAIYPKLPYDSLRDFAPIALLYASPTVLLVKASSPLKTAADVVALARKEGGLAFASSGNGSSGHFAGGMFARKAGVELTHIAYRGASPALQDVVGGRVPITFSTLSGALPLVQGGALRAIAVCGPQRVETLPGVPTLAESHLDIPDTSPWFGLVAPAGLPPAVLQRIAADARTVLRRPETRRRIIEQGGFVIDEGPEEFAARIQREMAESIAVAKALGIHAD</sequence>
<dbReference type="InterPro" id="IPR006311">
    <property type="entry name" value="TAT_signal"/>
</dbReference>
<comment type="similarity">
    <text evidence="1">Belongs to the UPF0065 (bug) family.</text>
</comment>
<dbReference type="OrthoDB" id="7252432at2"/>
<dbReference type="InterPro" id="IPR042100">
    <property type="entry name" value="Bug_dom1"/>
</dbReference>
<evidence type="ECO:0000313" key="3">
    <source>
        <dbReference type="Proteomes" id="UP000249065"/>
    </source>
</evidence>
<dbReference type="EMBL" id="QLIX01000006">
    <property type="protein sequence ID" value="RAI59098.1"/>
    <property type="molecule type" value="Genomic_DNA"/>
</dbReference>
<evidence type="ECO:0000313" key="2">
    <source>
        <dbReference type="EMBL" id="RAI59098.1"/>
    </source>
</evidence>
<dbReference type="SUPFAM" id="SSF53850">
    <property type="entry name" value="Periplasmic binding protein-like II"/>
    <property type="match status" value="1"/>
</dbReference>
<dbReference type="InterPro" id="IPR005064">
    <property type="entry name" value="BUG"/>
</dbReference>
<proteinExistence type="inferred from homology"/>
<dbReference type="Gene3D" id="3.40.190.150">
    <property type="entry name" value="Bordetella uptake gene, domain 1"/>
    <property type="match status" value="1"/>
</dbReference>
<dbReference type="Gene3D" id="3.40.190.10">
    <property type="entry name" value="Periplasmic binding protein-like II"/>
    <property type="match status" value="1"/>
</dbReference>
<dbReference type="PANTHER" id="PTHR42928">
    <property type="entry name" value="TRICARBOXYLATE-BINDING PROTEIN"/>
    <property type="match status" value="1"/>
</dbReference>
<protein>
    <submittedName>
        <fullName evidence="2">Tripartite tricarboxylate transporter substrate binding protein</fullName>
    </submittedName>
</protein>
<dbReference type="Pfam" id="PF03401">
    <property type="entry name" value="TctC"/>
    <property type="match status" value="1"/>
</dbReference>
<dbReference type="PANTHER" id="PTHR42928:SF5">
    <property type="entry name" value="BLR1237 PROTEIN"/>
    <property type="match status" value="1"/>
</dbReference>
<keyword evidence="3" id="KW-1185">Reference proteome</keyword>
<reference evidence="3" key="1">
    <citation type="submission" date="2018-06" db="EMBL/GenBank/DDBJ databases">
        <authorList>
            <person name="Khan S.A."/>
        </authorList>
    </citation>
    <scope>NUCLEOTIDE SEQUENCE [LARGE SCALE GENOMIC DNA]</scope>
    <source>
        <strain evidence="3">DB-1506</strain>
    </source>
</reference>